<evidence type="ECO:0000256" key="1">
    <source>
        <dbReference type="SAM" id="MobiDB-lite"/>
    </source>
</evidence>
<feature type="compositionally biased region" description="Basic residues" evidence="1">
    <location>
        <begin position="1"/>
        <end position="14"/>
    </location>
</feature>
<sequence>MKKKHPYQRGHKKSSNSTSANVKITGSLLMSGEEISSELSKASWNTDGTFNARQRMYHRAIP</sequence>
<proteinExistence type="predicted"/>
<feature type="region of interest" description="Disordered" evidence="1">
    <location>
        <begin position="1"/>
        <end position="22"/>
    </location>
</feature>
<dbReference type="EMBL" id="JAEDXU010000001">
    <property type="protein sequence ID" value="MBP1045300.1"/>
    <property type="molecule type" value="Genomic_DNA"/>
</dbReference>
<name>A0ABS4CF91_9ENTE</name>
<organism evidence="2 3">
    <name type="scientific">Enterococcus larvae</name>
    <dbReference type="NCBI Taxonomy" id="2794352"/>
    <lineage>
        <taxon>Bacteria</taxon>
        <taxon>Bacillati</taxon>
        <taxon>Bacillota</taxon>
        <taxon>Bacilli</taxon>
        <taxon>Lactobacillales</taxon>
        <taxon>Enterococcaceae</taxon>
        <taxon>Enterococcus</taxon>
    </lineage>
</organism>
<protein>
    <submittedName>
        <fullName evidence="2">Uncharacterized protein</fullName>
    </submittedName>
</protein>
<dbReference type="Proteomes" id="UP000673375">
    <property type="component" value="Unassembled WGS sequence"/>
</dbReference>
<keyword evidence="3" id="KW-1185">Reference proteome</keyword>
<accession>A0ABS4CF91</accession>
<reference evidence="2 3" key="1">
    <citation type="submission" date="2020-12" db="EMBL/GenBank/DDBJ databases">
        <title>Vagococcus allomyrinae sp. nov. and Enterococcus lavae sp. nov., isolated from the larvae of Allomyrina dichotoma.</title>
        <authorList>
            <person name="Lee S.D."/>
        </authorList>
    </citation>
    <scope>NUCLEOTIDE SEQUENCE [LARGE SCALE GENOMIC DNA]</scope>
    <source>
        <strain evidence="2 3">BWM-S5</strain>
    </source>
</reference>
<evidence type="ECO:0000313" key="3">
    <source>
        <dbReference type="Proteomes" id="UP000673375"/>
    </source>
</evidence>
<comment type="caution">
    <text evidence="2">The sequence shown here is derived from an EMBL/GenBank/DDBJ whole genome shotgun (WGS) entry which is preliminary data.</text>
</comment>
<evidence type="ECO:0000313" key="2">
    <source>
        <dbReference type="EMBL" id="MBP1045300.1"/>
    </source>
</evidence>
<dbReference type="RefSeq" id="WP_209556070.1">
    <property type="nucleotide sequence ID" value="NZ_JAEDXU010000001.1"/>
</dbReference>
<gene>
    <name evidence="2" type="ORF">I6N96_03355</name>
</gene>